<dbReference type="AlphaFoldDB" id="A0AAN5C6B8"/>
<dbReference type="PROSITE" id="PS51864">
    <property type="entry name" value="ASTACIN"/>
    <property type="match status" value="1"/>
</dbReference>
<protein>
    <recommendedName>
        <fullName evidence="3">Peptidase M12A domain-containing protein</fullName>
    </recommendedName>
</protein>
<feature type="domain" description="Peptidase M12A" evidence="3">
    <location>
        <begin position="117"/>
        <end position="179"/>
    </location>
</feature>
<feature type="compositionally biased region" description="Acidic residues" evidence="2">
    <location>
        <begin position="84"/>
        <end position="96"/>
    </location>
</feature>
<gene>
    <name evidence="4" type="ORF">PMAYCL1PPCAC_00769</name>
</gene>
<comment type="caution">
    <text evidence="1">Lacks conserved residue(s) required for the propagation of feature annotation.</text>
</comment>
<dbReference type="GO" id="GO:0004222">
    <property type="term" value="F:metalloendopeptidase activity"/>
    <property type="evidence" value="ECO:0007669"/>
    <property type="project" value="InterPro"/>
</dbReference>
<proteinExistence type="predicted"/>
<comment type="caution">
    <text evidence="4">The sequence shown here is derived from an EMBL/GenBank/DDBJ whole genome shotgun (WGS) entry which is preliminary data.</text>
</comment>
<sequence>KRKLIRDHLAKVEKEKLNVDDETADDNVEIRFDRTLRIKRALLEKANLTAEVDPVDDGVFESDLLLTEEQSNLILNDLGKAESTGDEDLSPDETDEAPALPPTDADSSGTRAKRSGVFIEQNFAEKWDISTPIPYTFDDSIAPWDQTDINDALAEISRVSCVRFRHLAYTPNSYHINFV</sequence>
<dbReference type="GO" id="GO:0006508">
    <property type="term" value="P:proteolysis"/>
    <property type="evidence" value="ECO:0007669"/>
    <property type="project" value="InterPro"/>
</dbReference>
<feature type="region of interest" description="Disordered" evidence="2">
    <location>
        <begin position="79"/>
        <end position="112"/>
    </location>
</feature>
<feature type="non-terminal residue" evidence="4">
    <location>
        <position position="179"/>
    </location>
</feature>
<reference evidence="5" key="1">
    <citation type="submission" date="2022-10" db="EMBL/GenBank/DDBJ databases">
        <title>Genome assembly of Pristionchus species.</title>
        <authorList>
            <person name="Yoshida K."/>
            <person name="Sommer R.J."/>
        </authorList>
    </citation>
    <scope>NUCLEOTIDE SEQUENCE [LARGE SCALE GENOMIC DNA]</scope>
    <source>
        <strain evidence="5">RS5460</strain>
    </source>
</reference>
<accession>A0AAN5C6B8</accession>
<evidence type="ECO:0000256" key="2">
    <source>
        <dbReference type="SAM" id="MobiDB-lite"/>
    </source>
</evidence>
<evidence type="ECO:0000313" key="4">
    <source>
        <dbReference type="EMBL" id="GMR30574.1"/>
    </source>
</evidence>
<dbReference type="InterPro" id="IPR024079">
    <property type="entry name" value="MetalloPept_cat_dom_sf"/>
</dbReference>
<evidence type="ECO:0000313" key="5">
    <source>
        <dbReference type="Proteomes" id="UP001328107"/>
    </source>
</evidence>
<evidence type="ECO:0000256" key="1">
    <source>
        <dbReference type="PROSITE-ProRule" id="PRU01211"/>
    </source>
</evidence>
<dbReference type="EMBL" id="BTRK01000001">
    <property type="protein sequence ID" value="GMR30574.1"/>
    <property type="molecule type" value="Genomic_DNA"/>
</dbReference>
<dbReference type="InterPro" id="IPR001506">
    <property type="entry name" value="Peptidase_M12A"/>
</dbReference>
<evidence type="ECO:0000259" key="3">
    <source>
        <dbReference type="PROSITE" id="PS51864"/>
    </source>
</evidence>
<dbReference type="Proteomes" id="UP001328107">
    <property type="component" value="Unassembled WGS sequence"/>
</dbReference>
<organism evidence="4 5">
    <name type="scientific">Pristionchus mayeri</name>
    <dbReference type="NCBI Taxonomy" id="1317129"/>
    <lineage>
        <taxon>Eukaryota</taxon>
        <taxon>Metazoa</taxon>
        <taxon>Ecdysozoa</taxon>
        <taxon>Nematoda</taxon>
        <taxon>Chromadorea</taxon>
        <taxon>Rhabditida</taxon>
        <taxon>Rhabditina</taxon>
        <taxon>Diplogasteromorpha</taxon>
        <taxon>Diplogasteroidea</taxon>
        <taxon>Neodiplogasteridae</taxon>
        <taxon>Pristionchus</taxon>
    </lineage>
</organism>
<dbReference type="Gene3D" id="3.40.390.10">
    <property type="entry name" value="Collagenase (Catalytic Domain)"/>
    <property type="match status" value="1"/>
</dbReference>
<feature type="non-terminal residue" evidence="4">
    <location>
        <position position="1"/>
    </location>
</feature>
<keyword evidence="5" id="KW-1185">Reference proteome</keyword>
<name>A0AAN5C6B8_9BILA</name>